<name>A0A8S5UB42_9CAUD</name>
<sequence length="108" mass="11974">MKIFISQPMQNKTDAEILAERERAIKAAKAKWGDDVEALESFFQGAPAEAKPLWFLGESLKVMADAGAVIVCKGWSNARGCKVEIVAAEAYKLPVFFMIGNKVYEFNE</sequence>
<dbReference type="SUPFAM" id="SSF52309">
    <property type="entry name" value="N-(deoxy)ribosyltransferase-like"/>
    <property type="match status" value="1"/>
</dbReference>
<organism evidence="1">
    <name type="scientific">Siphoviridae sp. ct8Cp41</name>
    <dbReference type="NCBI Taxonomy" id="2825358"/>
    <lineage>
        <taxon>Viruses</taxon>
        <taxon>Duplodnaviria</taxon>
        <taxon>Heunggongvirae</taxon>
        <taxon>Uroviricota</taxon>
        <taxon>Caudoviricetes</taxon>
    </lineage>
</organism>
<evidence type="ECO:0000313" key="1">
    <source>
        <dbReference type="EMBL" id="DAF91717.1"/>
    </source>
</evidence>
<protein>
    <submittedName>
        <fullName evidence="1">Deoxyribosyltransferase</fullName>
    </submittedName>
</protein>
<reference evidence="1" key="1">
    <citation type="journal article" date="2021" name="Proc. Natl. Acad. Sci. U.S.A.">
        <title>A Catalog of Tens of Thousands of Viruses from Human Metagenomes Reveals Hidden Associations with Chronic Diseases.</title>
        <authorList>
            <person name="Tisza M.J."/>
            <person name="Buck C.B."/>
        </authorList>
    </citation>
    <scope>NUCLEOTIDE SEQUENCE</scope>
    <source>
        <strain evidence="1">Ct8Cp41</strain>
    </source>
</reference>
<proteinExistence type="predicted"/>
<dbReference type="EMBL" id="BK016059">
    <property type="protein sequence ID" value="DAF91717.1"/>
    <property type="molecule type" value="Genomic_DNA"/>
</dbReference>
<accession>A0A8S5UB42</accession>
<dbReference type="Gene3D" id="3.40.50.10400">
    <property type="entry name" value="Hypothetical protein PA1492"/>
    <property type="match status" value="1"/>
</dbReference>